<feature type="coiled-coil region" evidence="1">
    <location>
        <begin position="1353"/>
        <end position="1380"/>
    </location>
</feature>
<feature type="compositionally biased region" description="Basic and acidic residues" evidence="2">
    <location>
        <begin position="499"/>
        <end position="511"/>
    </location>
</feature>
<feature type="compositionally biased region" description="Basic and acidic residues" evidence="2">
    <location>
        <begin position="1171"/>
        <end position="1190"/>
    </location>
</feature>
<keyword evidence="4" id="KW-1185">Reference proteome</keyword>
<organism evidence="4 5">
    <name type="scientific">Eublepharis macularius</name>
    <name type="common">Leopard gecko</name>
    <name type="synonym">Cyrtodactylus macularius</name>
    <dbReference type="NCBI Taxonomy" id="481883"/>
    <lineage>
        <taxon>Eukaryota</taxon>
        <taxon>Metazoa</taxon>
        <taxon>Chordata</taxon>
        <taxon>Craniata</taxon>
        <taxon>Vertebrata</taxon>
        <taxon>Euteleostomi</taxon>
        <taxon>Lepidosauria</taxon>
        <taxon>Squamata</taxon>
        <taxon>Bifurcata</taxon>
        <taxon>Gekkota</taxon>
        <taxon>Eublepharidae</taxon>
        <taxon>Eublepharinae</taxon>
        <taxon>Eublepharis</taxon>
    </lineage>
</organism>
<feature type="compositionally biased region" description="Polar residues" evidence="2">
    <location>
        <begin position="432"/>
        <end position="448"/>
    </location>
</feature>
<proteinExistence type="predicted"/>
<dbReference type="InterPro" id="IPR027962">
    <property type="entry name" value="ERICH3"/>
</dbReference>
<feature type="domain" description="DUF4590" evidence="3">
    <location>
        <begin position="296"/>
        <end position="409"/>
    </location>
</feature>
<protein>
    <submittedName>
        <fullName evidence="5">Glutamate-rich protein 3 isoform X1</fullName>
    </submittedName>
</protein>
<evidence type="ECO:0000313" key="4">
    <source>
        <dbReference type="Proteomes" id="UP001190640"/>
    </source>
</evidence>
<dbReference type="PANTHER" id="PTHR23034:SF2">
    <property type="entry name" value="GLUTAMATE-RICH PROTEIN 3"/>
    <property type="match status" value="1"/>
</dbReference>
<dbReference type="CTD" id="127254"/>
<name>A0AA97JG74_EUBMA</name>
<keyword evidence="1" id="KW-0175">Coiled coil</keyword>
<feature type="region of interest" description="Disordered" evidence="2">
    <location>
        <begin position="237"/>
        <end position="257"/>
    </location>
</feature>
<feature type="region of interest" description="Disordered" evidence="2">
    <location>
        <begin position="432"/>
        <end position="457"/>
    </location>
</feature>
<feature type="compositionally biased region" description="Basic and acidic residues" evidence="2">
    <location>
        <begin position="105"/>
        <end position="117"/>
    </location>
</feature>
<feature type="coiled-coil region" evidence="1">
    <location>
        <begin position="1421"/>
        <end position="1448"/>
    </location>
</feature>
<feature type="compositionally biased region" description="Basic and acidic residues" evidence="2">
    <location>
        <begin position="1021"/>
        <end position="1030"/>
    </location>
</feature>
<dbReference type="RefSeq" id="XP_054837180.1">
    <property type="nucleotide sequence ID" value="XM_054981205.1"/>
</dbReference>
<feature type="compositionally biased region" description="Basic and acidic residues" evidence="2">
    <location>
        <begin position="1627"/>
        <end position="1648"/>
    </location>
</feature>
<feature type="compositionally biased region" description="Acidic residues" evidence="2">
    <location>
        <begin position="650"/>
        <end position="661"/>
    </location>
</feature>
<evidence type="ECO:0000256" key="1">
    <source>
        <dbReference type="SAM" id="Coils"/>
    </source>
</evidence>
<feature type="compositionally biased region" description="Polar residues" evidence="2">
    <location>
        <begin position="143"/>
        <end position="156"/>
    </location>
</feature>
<feature type="region of interest" description="Disordered" evidence="2">
    <location>
        <begin position="492"/>
        <end position="570"/>
    </location>
</feature>
<dbReference type="Proteomes" id="UP001190640">
    <property type="component" value="Chromosome 5"/>
</dbReference>
<evidence type="ECO:0000259" key="3">
    <source>
        <dbReference type="Pfam" id="PF15257"/>
    </source>
</evidence>
<feature type="region of interest" description="Disordered" evidence="2">
    <location>
        <begin position="749"/>
        <end position="788"/>
    </location>
</feature>
<feature type="region of interest" description="Disordered" evidence="2">
    <location>
        <begin position="1616"/>
        <end position="1648"/>
    </location>
</feature>
<dbReference type="InterPro" id="IPR048257">
    <property type="entry name" value="DUF4590"/>
</dbReference>
<evidence type="ECO:0000256" key="2">
    <source>
        <dbReference type="SAM" id="MobiDB-lite"/>
    </source>
</evidence>
<feature type="compositionally biased region" description="Basic and acidic residues" evidence="2">
    <location>
        <begin position="618"/>
        <end position="649"/>
    </location>
</feature>
<feature type="compositionally biased region" description="Low complexity" evidence="2">
    <location>
        <begin position="605"/>
        <end position="616"/>
    </location>
</feature>
<feature type="region of interest" description="Disordered" evidence="2">
    <location>
        <begin position="587"/>
        <end position="673"/>
    </location>
</feature>
<sequence>MNHPHPGFLANYNSLTDKYLAGYFSNTRIRRHLQRSGLVSRSGRIISEKEYRLNTMKKDHQKYIRECLAQAIFHKVLDMERHHQVETKRKLENSVRKERIQRIKVERSKRSAEDKHFLLSPHPPTAPKNHFGRHRLGDRGQLGHSTTYPRPSTAPGNIQHPVRLQPLYSNAMTEPTLKTASSSRPKFSTFEKAQVHHFASGGEKSLRPMYSMDFSSGISPYQLPIINNYVMPIPPLPPKNEKNVTKHGTSRRRRYRPTTAPNSLEQSLMKDAGKFYKSQVHTNAYVTMIYLGKTVHLCHDLFDCRDEIKIYQQHCGGENVCVYRGKVLEGDTFHFISKRHHGFPFSLTFYLNGMQVDRLSSCCEYKHRKGSRLGGKHGHFGFVNVERSSPCYKCIIAMGLDEKPFPPKKKMTEKDKEKRDFKGKRLSYKLTKNSISAEENKDTVSMASSPPEDEFTGGFTEMEMEARRIKGNRIKWERNLRRVPDYAYDEDFEADEEKSDEKVNEEGRVDDQMNGMSKSPSDDEKDNLDHEKESKNSSQKALQASDSERDESDGSLESDLEEDKQGKAADLEMVAAARKIQSFYRKHKGLQQTQKVQPDRKCVPSLSSSSIVYSSENDSDRETRGQDEDKENSDIHSEYENENERKEDQETSLEEEEDISEAENTTDKNVSSISHENMIETNLQDITLVTETAKHIWSVDLNVRENREEDVLVHLEGNIPEAEYRSKELSDTEDRGEYKLVKEKIAEAIEKDHLLSSEPEDSDSSAEEEEENIISAQDKNEVPDGDSLAEELKMLGSQAATLQVEKDKQMVSNERTLEEEERLAEEGCKETALEEKSSAKNIAALTLKQAVKNEPQGEERELEKAALVEFSLEMDSVEKDMIYEEGKSYEGNAQEDQEVEKLKETVLGDGSCKREDILEGYHKLERKDVEDQMFIGGLMANKEASNEVAEETGETAAVLEAIKLEGRKATMEEEEHGVNEVIEAETEADVVMGTVFMEKDTVGMPRKTMEEAEAGGSETLQKTEHEEESGGKPNVIKNEITEGISLNGDEYVNVELKSDPIMETQLVTPASKEVEFITIYKNVDVPEESVPGSNGLVGEVSSDQEESCLMEEKLETTSRVSKMKILSNNEDVAREKLATWMDEPLLDWEAERGMLLREEENKNSYGAIVTTEREEKADKQNAEGNSEKEATVKDRLLVEDPTQEEESPMEAVEVGVEEELIEQVSKSKVTGPERKLITKKDKCFTEDAIAPEAMVMLAEETIMMSKPEEVEAEEAEEESKALVKGKVEAEEVGGKVVLKGKEEVEEYEAEREVEIKGKVEDEEAVAERKVLVKGKVESEEAELGRKTVLKGKVEAEEAEVEREVVVKEKVEAEATEVEREVVVKGKVEAEEAEVGRKMVLKGKVEAEATEVEREVVVKGKVEAEEAEVEREVVVKEKVEAEATEVEREVVVKGKVEAEEAEVGRKMVLKGMVEAEATEVERDVVVKGKVEAEEAEVGRKMVLKEKVEAEATEVEREVVVKGKVEAEEAEVGRKMVLKGKVEAEEAEVEIEVVVKGKVDAEEAEAGKKVVMKRTVEAEHLETKGEVVSVDSRPKGEIVSEVSIVGGHSIEDVTAAKAAETQQVSESSIQKEERRKENDARLQEEVKTASEETLRAEESIDTLLLKEVVTVEDEKAGIEEKEEGMGGEIVPIKYVEEAILFGIQKLISEVSQISVEAMKDGLEDLIEEMSPHEDATREDIFVAVGEERQISQSDSSEERETKELVEVIHLEEKRRSGSSQISHEESHIENLPVTESIHVITQHSESEQQQDFTAQMIYLEAHTSSDLEDRN</sequence>
<accession>A0AA97JG74</accession>
<reference evidence="5" key="1">
    <citation type="submission" date="2025-08" db="UniProtKB">
        <authorList>
            <consortium name="RefSeq"/>
        </authorList>
    </citation>
    <scope>IDENTIFICATION</scope>
    <source>
        <tissue evidence="5">Blood</tissue>
    </source>
</reference>
<evidence type="ECO:0000313" key="5">
    <source>
        <dbReference type="RefSeq" id="XP_054837180.1"/>
    </source>
</evidence>
<feature type="region of interest" description="Disordered" evidence="2">
    <location>
        <begin position="804"/>
        <end position="827"/>
    </location>
</feature>
<feature type="region of interest" description="Disordered" evidence="2">
    <location>
        <begin position="1010"/>
        <end position="1034"/>
    </location>
</feature>
<feature type="compositionally biased region" description="Acidic residues" evidence="2">
    <location>
        <begin position="548"/>
        <end position="562"/>
    </location>
</feature>
<gene>
    <name evidence="5" type="primary">ERICH3</name>
</gene>
<dbReference type="KEGG" id="emc:129330931"/>
<dbReference type="PANTHER" id="PTHR23034">
    <property type="entry name" value="GLUTAMATE-RICH PROTEIN 3"/>
    <property type="match status" value="1"/>
</dbReference>
<feature type="region of interest" description="Disordered" evidence="2">
    <location>
        <begin position="105"/>
        <end position="159"/>
    </location>
</feature>
<dbReference type="GeneID" id="129330931"/>
<feature type="compositionally biased region" description="Acidic residues" evidence="2">
    <location>
        <begin position="758"/>
        <end position="772"/>
    </location>
</feature>
<feature type="region of interest" description="Disordered" evidence="2">
    <location>
        <begin position="1166"/>
        <end position="1190"/>
    </location>
</feature>
<dbReference type="Pfam" id="PF15257">
    <property type="entry name" value="DUF4590"/>
    <property type="match status" value="1"/>
</dbReference>